<evidence type="ECO:0000259" key="1">
    <source>
        <dbReference type="Pfam" id="PF06283"/>
    </source>
</evidence>
<accession>A0ABZ2EI12</accession>
<dbReference type="Pfam" id="PF06283">
    <property type="entry name" value="ThuA"/>
    <property type="match status" value="1"/>
</dbReference>
<sequence>MTRGFFYTIVCIVALLALAFHKVSKPKVLVMIKTTGFYHQSIPKGVAAIQKLGRENGFDVDVTKDAEDFNTQNLKQYAAVIFMSTTGTLFNNEQREAFKKYIQSGGGFVGVHAAADTEYEWPWYNKLVGAWFLNHPPQQVAKLIVKDRNHKSTRHLPEIWERKDEWYNYKDINPNIKPLILLDETSYKGGANGDFHPIAWYHEFEGGRAFYTGLGHTDESYEEPLFLQHLLGGIQYAMGVNKKK</sequence>
<dbReference type="PANTHER" id="PTHR40469:SF2">
    <property type="entry name" value="GALACTOSE-BINDING DOMAIN-LIKE SUPERFAMILY PROTEIN"/>
    <property type="match status" value="1"/>
</dbReference>
<dbReference type="InterPro" id="IPR029062">
    <property type="entry name" value="Class_I_gatase-like"/>
</dbReference>
<keyword evidence="3" id="KW-1185">Reference proteome</keyword>
<proteinExistence type="predicted"/>
<reference evidence="3" key="1">
    <citation type="submission" date="2024-01" db="EMBL/GenBank/DDBJ databases">
        <title>Mycovorax composti gen. nov. sp. nov., a member of the family Chitinophagaceae isolated from button mushroom compost.</title>
        <authorList>
            <person name="Thai M."/>
            <person name="Bell T.L."/>
            <person name="Kertesz M.A."/>
        </authorList>
    </citation>
    <scope>NUCLEOTIDE SEQUENCE [LARGE SCALE GENOMIC DNA]</scope>
    <source>
        <strain evidence="3">C216</strain>
    </source>
</reference>
<dbReference type="PANTHER" id="PTHR40469">
    <property type="entry name" value="SECRETED GLYCOSYL HYDROLASE"/>
    <property type="match status" value="1"/>
</dbReference>
<dbReference type="EMBL" id="CP144143">
    <property type="protein sequence ID" value="WWC82952.1"/>
    <property type="molecule type" value="Genomic_DNA"/>
</dbReference>
<dbReference type="InterPro" id="IPR029010">
    <property type="entry name" value="ThuA-like"/>
</dbReference>
<feature type="domain" description="ThuA-like" evidence="1">
    <location>
        <begin position="27"/>
        <end position="237"/>
    </location>
</feature>
<dbReference type="Gene3D" id="3.40.50.880">
    <property type="match status" value="1"/>
</dbReference>
<protein>
    <recommendedName>
        <fullName evidence="1">ThuA-like domain-containing protein</fullName>
    </recommendedName>
</protein>
<name>A0ABZ2EI12_9BACT</name>
<gene>
    <name evidence="2" type="ORF">PIECOFPK_00662</name>
</gene>
<dbReference type="SUPFAM" id="SSF52317">
    <property type="entry name" value="Class I glutamine amidotransferase-like"/>
    <property type="match status" value="1"/>
</dbReference>
<organism evidence="2 3">
    <name type="scientific">Mycovorax composti</name>
    <dbReference type="NCBI Taxonomy" id="2962693"/>
    <lineage>
        <taxon>Bacteria</taxon>
        <taxon>Pseudomonadati</taxon>
        <taxon>Bacteroidota</taxon>
        <taxon>Chitinophagia</taxon>
        <taxon>Chitinophagales</taxon>
        <taxon>Chitinophagaceae</taxon>
        <taxon>Mycovorax</taxon>
    </lineage>
</organism>
<dbReference type="Proteomes" id="UP001321305">
    <property type="component" value="Chromosome"/>
</dbReference>
<evidence type="ECO:0000313" key="2">
    <source>
        <dbReference type="EMBL" id="WWC82952.1"/>
    </source>
</evidence>
<evidence type="ECO:0000313" key="3">
    <source>
        <dbReference type="Proteomes" id="UP001321305"/>
    </source>
</evidence>